<dbReference type="OrthoDB" id="6174504at2"/>
<comment type="caution">
    <text evidence="3">The sequence shown here is derived from an EMBL/GenBank/DDBJ whole genome shotgun (WGS) entry which is preliminary data.</text>
</comment>
<dbReference type="InterPro" id="IPR009936">
    <property type="entry name" value="DUF1468"/>
</dbReference>
<proteinExistence type="predicted"/>
<dbReference type="PROSITE" id="PS51257">
    <property type="entry name" value="PROKAR_LIPOPROTEIN"/>
    <property type="match status" value="1"/>
</dbReference>
<evidence type="ECO:0000313" key="3">
    <source>
        <dbReference type="EMBL" id="TCT06588.1"/>
    </source>
</evidence>
<dbReference type="Pfam" id="PF07331">
    <property type="entry name" value="TctB"/>
    <property type="match status" value="1"/>
</dbReference>
<feature type="transmembrane region" description="Helical" evidence="1">
    <location>
        <begin position="38"/>
        <end position="59"/>
    </location>
</feature>
<gene>
    <name evidence="3" type="ORF">EDC64_10265</name>
</gene>
<name>A0A4V2UY94_9HYPH</name>
<dbReference type="Proteomes" id="UP000294664">
    <property type="component" value="Unassembled WGS sequence"/>
</dbReference>
<keyword evidence="4" id="KW-1185">Reference proteome</keyword>
<keyword evidence="1" id="KW-0472">Membrane</keyword>
<feature type="transmembrane region" description="Helical" evidence="1">
    <location>
        <begin position="88"/>
        <end position="115"/>
    </location>
</feature>
<sequence length="154" mass="15766">MRVNDLVLAVLVLAGACVLAGAAWTLPPIPGQHYGAAVFPLAIAGGLFLCGVVLGLGALRGARVPFVTRTWAAEPGAAWRVAATLSAIIFYMLAAPSLGFIATSALVLLGLFLLLGVRLPVAAAAAGIASLCVFYAFAHLLRVPLPHGLVEGWL</sequence>
<keyword evidence="1" id="KW-0812">Transmembrane</keyword>
<evidence type="ECO:0000259" key="2">
    <source>
        <dbReference type="Pfam" id="PF07331"/>
    </source>
</evidence>
<dbReference type="AlphaFoldDB" id="A0A4V2UY94"/>
<evidence type="ECO:0000256" key="1">
    <source>
        <dbReference type="SAM" id="Phobius"/>
    </source>
</evidence>
<organism evidence="3 4">
    <name type="scientific">Aquabacter spiritensis</name>
    <dbReference type="NCBI Taxonomy" id="933073"/>
    <lineage>
        <taxon>Bacteria</taxon>
        <taxon>Pseudomonadati</taxon>
        <taxon>Pseudomonadota</taxon>
        <taxon>Alphaproteobacteria</taxon>
        <taxon>Hyphomicrobiales</taxon>
        <taxon>Xanthobacteraceae</taxon>
        <taxon>Aquabacter</taxon>
    </lineage>
</organism>
<reference evidence="3 4" key="1">
    <citation type="submission" date="2019-03" db="EMBL/GenBank/DDBJ databases">
        <title>Genomic Encyclopedia of Type Strains, Phase IV (KMG-IV): sequencing the most valuable type-strain genomes for metagenomic binning, comparative biology and taxonomic classification.</title>
        <authorList>
            <person name="Goeker M."/>
        </authorList>
    </citation>
    <scope>NUCLEOTIDE SEQUENCE [LARGE SCALE GENOMIC DNA]</scope>
    <source>
        <strain evidence="3 4">DSM 9035</strain>
    </source>
</reference>
<accession>A0A4V2UY94</accession>
<protein>
    <submittedName>
        <fullName evidence="3">Putative tricarboxylic transport membrane protein</fullName>
    </submittedName>
</protein>
<dbReference type="EMBL" id="SMAI01000002">
    <property type="protein sequence ID" value="TCT06588.1"/>
    <property type="molecule type" value="Genomic_DNA"/>
</dbReference>
<dbReference type="RefSeq" id="WP_132030081.1">
    <property type="nucleotide sequence ID" value="NZ_SMAI01000002.1"/>
</dbReference>
<keyword evidence="1" id="KW-1133">Transmembrane helix</keyword>
<feature type="domain" description="DUF1468" evidence="2">
    <location>
        <begin position="8"/>
        <end position="146"/>
    </location>
</feature>
<evidence type="ECO:0000313" key="4">
    <source>
        <dbReference type="Proteomes" id="UP000294664"/>
    </source>
</evidence>
<feature type="transmembrane region" description="Helical" evidence="1">
    <location>
        <begin position="121"/>
        <end position="141"/>
    </location>
</feature>